<feature type="compositionally biased region" description="Polar residues" evidence="1">
    <location>
        <begin position="22"/>
        <end position="34"/>
    </location>
</feature>
<dbReference type="RefSeq" id="WP_171471062.1">
    <property type="nucleotide sequence ID" value="NZ_CP053452.2"/>
</dbReference>
<protein>
    <submittedName>
        <fullName evidence="3">Uncharacterized protein</fullName>
    </submittedName>
</protein>
<dbReference type="EMBL" id="CP053452">
    <property type="protein sequence ID" value="QJW95237.1"/>
    <property type="molecule type" value="Genomic_DNA"/>
</dbReference>
<dbReference type="AlphaFoldDB" id="A0A6M5YME7"/>
<evidence type="ECO:0000256" key="1">
    <source>
        <dbReference type="SAM" id="MobiDB-lite"/>
    </source>
</evidence>
<proteinExistence type="predicted"/>
<sequence length="71" mass="7193">MKPTSRLLCAALLALSGGCRGETQSTSTNPNNEVIQVPKGLTDPKAKVSAPATGMADPKAKMSALMGPKGP</sequence>
<organism evidence="3 4">
    <name type="scientific">Frigoriglobus tundricola</name>
    <dbReference type="NCBI Taxonomy" id="2774151"/>
    <lineage>
        <taxon>Bacteria</taxon>
        <taxon>Pseudomonadati</taxon>
        <taxon>Planctomycetota</taxon>
        <taxon>Planctomycetia</taxon>
        <taxon>Gemmatales</taxon>
        <taxon>Gemmataceae</taxon>
        <taxon>Frigoriglobus</taxon>
    </lineage>
</organism>
<feature type="chain" id="PRO_5027087923" evidence="2">
    <location>
        <begin position="22"/>
        <end position="71"/>
    </location>
</feature>
<reference evidence="4" key="1">
    <citation type="submission" date="2020-05" db="EMBL/GenBank/DDBJ databases">
        <title>Frigoriglobus tundricola gen. nov., sp. nov., a psychrotolerant cellulolytic planctomycete of the family Gemmataceae with two divergent copies of 16S rRNA gene.</title>
        <authorList>
            <person name="Kulichevskaya I.S."/>
            <person name="Ivanova A.A."/>
            <person name="Naumoff D.G."/>
            <person name="Beletsky A.V."/>
            <person name="Rijpstra W.I.C."/>
            <person name="Sinninghe Damste J.S."/>
            <person name="Mardanov A.V."/>
            <person name="Ravin N.V."/>
            <person name="Dedysh S.N."/>
        </authorList>
    </citation>
    <scope>NUCLEOTIDE SEQUENCE [LARGE SCALE GENOMIC DNA]</scope>
    <source>
        <strain evidence="4">PL17</strain>
    </source>
</reference>
<dbReference type="PROSITE" id="PS51257">
    <property type="entry name" value="PROKAR_LIPOPROTEIN"/>
    <property type="match status" value="1"/>
</dbReference>
<name>A0A6M5YME7_9BACT</name>
<keyword evidence="2" id="KW-0732">Signal</keyword>
<accession>A0A6M5YME7</accession>
<gene>
    <name evidence="3" type="ORF">FTUN_2779</name>
</gene>
<dbReference type="KEGG" id="ftj:FTUN_2779"/>
<evidence type="ECO:0000256" key="2">
    <source>
        <dbReference type="SAM" id="SignalP"/>
    </source>
</evidence>
<feature type="signal peptide" evidence="2">
    <location>
        <begin position="1"/>
        <end position="21"/>
    </location>
</feature>
<keyword evidence="4" id="KW-1185">Reference proteome</keyword>
<evidence type="ECO:0000313" key="4">
    <source>
        <dbReference type="Proteomes" id="UP000503447"/>
    </source>
</evidence>
<evidence type="ECO:0000313" key="3">
    <source>
        <dbReference type="EMBL" id="QJW95237.1"/>
    </source>
</evidence>
<feature type="region of interest" description="Disordered" evidence="1">
    <location>
        <begin position="20"/>
        <end position="71"/>
    </location>
</feature>
<dbReference type="Proteomes" id="UP000503447">
    <property type="component" value="Chromosome"/>
</dbReference>